<sequence length="197" mass="22718">MEREPTCPLLVGREFLATANAVIDCKKAKIMVGERLTRLIFGVRELDFGEDNVPCWTTIGKRESYKPRTSEDGISAQPLYYAKRDFWDNHFPEEWAIARDAEVYPFKDVFVFRKMVEFLAAIPINLKGNIWESKDLVEDTIDWDKPPKERDGAWHIMVELIDLDGKKKENIFFTDPGDVARINPDGVARLATGKFDF</sequence>
<protein>
    <submittedName>
        <fullName evidence="1">Uncharacterized protein</fullName>
    </submittedName>
</protein>
<accession>A0ABQ5FSC9</accession>
<comment type="caution">
    <text evidence="1">The sequence shown here is derived from an EMBL/GenBank/DDBJ whole genome shotgun (WGS) entry which is preliminary data.</text>
</comment>
<dbReference type="EMBL" id="BQNB010017686">
    <property type="protein sequence ID" value="GJT66114.1"/>
    <property type="molecule type" value="Genomic_DNA"/>
</dbReference>
<evidence type="ECO:0000313" key="2">
    <source>
        <dbReference type="Proteomes" id="UP001151760"/>
    </source>
</evidence>
<reference evidence="1" key="1">
    <citation type="journal article" date="2022" name="Int. J. Mol. Sci.">
        <title>Draft Genome of Tanacetum Coccineum: Genomic Comparison of Closely Related Tanacetum-Family Plants.</title>
        <authorList>
            <person name="Yamashiro T."/>
            <person name="Shiraishi A."/>
            <person name="Nakayama K."/>
            <person name="Satake H."/>
        </authorList>
    </citation>
    <scope>NUCLEOTIDE SEQUENCE</scope>
</reference>
<evidence type="ECO:0000313" key="1">
    <source>
        <dbReference type="EMBL" id="GJT66114.1"/>
    </source>
</evidence>
<reference evidence="1" key="2">
    <citation type="submission" date="2022-01" db="EMBL/GenBank/DDBJ databases">
        <authorList>
            <person name="Yamashiro T."/>
            <person name="Shiraishi A."/>
            <person name="Satake H."/>
            <person name="Nakayama K."/>
        </authorList>
    </citation>
    <scope>NUCLEOTIDE SEQUENCE</scope>
</reference>
<gene>
    <name evidence="1" type="ORF">Tco_1017594</name>
</gene>
<proteinExistence type="predicted"/>
<dbReference type="Proteomes" id="UP001151760">
    <property type="component" value="Unassembled WGS sequence"/>
</dbReference>
<keyword evidence="2" id="KW-1185">Reference proteome</keyword>
<organism evidence="1 2">
    <name type="scientific">Tanacetum coccineum</name>
    <dbReference type="NCBI Taxonomy" id="301880"/>
    <lineage>
        <taxon>Eukaryota</taxon>
        <taxon>Viridiplantae</taxon>
        <taxon>Streptophyta</taxon>
        <taxon>Embryophyta</taxon>
        <taxon>Tracheophyta</taxon>
        <taxon>Spermatophyta</taxon>
        <taxon>Magnoliopsida</taxon>
        <taxon>eudicotyledons</taxon>
        <taxon>Gunneridae</taxon>
        <taxon>Pentapetalae</taxon>
        <taxon>asterids</taxon>
        <taxon>campanulids</taxon>
        <taxon>Asterales</taxon>
        <taxon>Asteraceae</taxon>
        <taxon>Asteroideae</taxon>
        <taxon>Anthemideae</taxon>
        <taxon>Anthemidinae</taxon>
        <taxon>Tanacetum</taxon>
    </lineage>
</organism>
<name>A0ABQ5FSC9_9ASTR</name>